<evidence type="ECO:0000256" key="1">
    <source>
        <dbReference type="SAM" id="Phobius"/>
    </source>
</evidence>
<feature type="transmembrane region" description="Helical" evidence="1">
    <location>
        <begin position="6"/>
        <end position="23"/>
    </location>
</feature>
<dbReference type="Proteomes" id="UP000305848">
    <property type="component" value="Unassembled WGS sequence"/>
</dbReference>
<sequence>MPGYTIDIILNHSITIAAVIGVVRFRKIHKDFYPFLLIVWLAFINESLSLALIYTIGSNTVNANIYVLAEYLLLMYQFYRWDGSTAKQLCFFAVLGIVIWAGDNMIFHTLQENNSVFRIFYSFVIVFFSIDRINSLIVWEKKSLQKNAVFLLCIAFLLYYGYKAFLEVFNMFNLPFSYPFYRSLWLSLSVVNCFVNIIYASAILCIPKKQEFILLY</sequence>
<name>A0A4U3KRD0_9BACT</name>
<evidence type="ECO:0000313" key="2">
    <source>
        <dbReference type="EMBL" id="TKK64840.1"/>
    </source>
</evidence>
<protein>
    <submittedName>
        <fullName evidence="2">Uncharacterized protein</fullName>
    </submittedName>
</protein>
<proteinExistence type="predicted"/>
<dbReference type="RefSeq" id="WP_137263889.1">
    <property type="nucleotide sequence ID" value="NZ_SZQL01000027.1"/>
</dbReference>
<keyword evidence="3" id="KW-1185">Reference proteome</keyword>
<feature type="transmembrane region" description="Helical" evidence="1">
    <location>
        <begin position="35"/>
        <end position="57"/>
    </location>
</feature>
<feature type="transmembrane region" description="Helical" evidence="1">
    <location>
        <begin position="148"/>
        <end position="165"/>
    </location>
</feature>
<evidence type="ECO:0000313" key="3">
    <source>
        <dbReference type="Proteomes" id="UP000305848"/>
    </source>
</evidence>
<dbReference type="EMBL" id="SZQL01000027">
    <property type="protein sequence ID" value="TKK64840.1"/>
    <property type="molecule type" value="Genomic_DNA"/>
</dbReference>
<comment type="caution">
    <text evidence="2">The sequence shown here is derived from an EMBL/GenBank/DDBJ whole genome shotgun (WGS) entry which is preliminary data.</text>
</comment>
<keyword evidence="1" id="KW-1133">Transmembrane helix</keyword>
<feature type="transmembrane region" description="Helical" evidence="1">
    <location>
        <begin position="88"/>
        <end position="107"/>
    </location>
</feature>
<accession>A0A4U3KRD0</accession>
<reference evidence="2 3" key="1">
    <citation type="submission" date="2019-05" db="EMBL/GenBank/DDBJ databases">
        <title>Panacibacter sp. strain 17mud1-8 Genome sequencing and assembly.</title>
        <authorList>
            <person name="Chhetri G."/>
        </authorList>
    </citation>
    <scope>NUCLEOTIDE SEQUENCE [LARGE SCALE GENOMIC DNA]</scope>
    <source>
        <strain evidence="2 3">17mud1-8</strain>
    </source>
</reference>
<dbReference type="AlphaFoldDB" id="A0A4U3KRD0"/>
<keyword evidence="1" id="KW-0472">Membrane</keyword>
<feature type="transmembrane region" description="Helical" evidence="1">
    <location>
        <begin position="63"/>
        <end position="81"/>
    </location>
</feature>
<dbReference type="OrthoDB" id="655674at2"/>
<organism evidence="2 3">
    <name type="scientific">Ilyomonas limi</name>
    <dbReference type="NCBI Taxonomy" id="2575867"/>
    <lineage>
        <taxon>Bacteria</taxon>
        <taxon>Pseudomonadati</taxon>
        <taxon>Bacteroidota</taxon>
        <taxon>Chitinophagia</taxon>
        <taxon>Chitinophagales</taxon>
        <taxon>Chitinophagaceae</taxon>
        <taxon>Ilyomonas</taxon>
    </lineage>
</organism>
<feature type="transmembrane region" description="Helical" evidence="1">
    <location>
        <begin position="119"/>
        <end position="139"/>
    </location>
</feature>
<feature type="transmembrane region" description="Helical" evidence="1">
    <location>
        <begin position="185"/>
        <end position="206"/>
    </location>
</feature>
<keyword evidence="1" id="KW-0812">Transmembrane</keyword>
<gene>
    <name evidence="2" type="ORF">FC093_21535</name>
</gene>